<keyword evidence="1" id="KW-1133">Transmembrane helix</keyword>
<sequence>MKKFNNIMIVFILLLSTSFFSLMTTTQKLFLINSYIYKTLIIALVVVALIINWMFNRERLNRAKNLIFLPSSVMMMIALIIVIMGTQIIYQQSILTAVKNSYFYLMLAVYFWLIIFTDEDFLENMFRTIAWCGGIYSSLLIIQSFIYVKGGPVFLDYGQFGLNPLFGNLGVLFKLPRIAVAADFVSFAMIITLADMLLNREKKQLIINSVFLILDLFFIIFVSGTRMYIIIDLIMVAYTSCILLWQNYKGTVIVAGSTIVSGILTLLPKIMHSFTSGERSVSYDIRKEEIAYYFNNIFKHGIFGIGFPDTRQYEHIIHGFKGITLKHFGPQYFLEDVGILGIFAVFGVFGLIWIIILIIDLYRSWQQSQRPIISLLLIGYIVLTAVTLSLFDAQRILYLFLILYSLDYLTRYTNYQSLEEIKE</sequence>
<reference evidence="2 3" key="1">
    <citation type="submission" date="2017-07" db="EMBL/GenBank/DDBJ databases">
        <title>Lactobacillus curvatus MRS6 whole genome.</title>
        <authorList>
            <person name="Jans C."/>
            <person name="Lagler S."/>
            <person name="Lacroix C."/>
            <person name="Meile L."/>
            <person name="Stevens M.J.A."/>
        </authorList>
    </citation>
    <scope>NUCLEOTIDE SEQUENCE [LARGE SCALE GENOMIC DNA]</scope>
    <source>
        <strain evidence="2 3">MRS6</strain>
    </source>
</reference>
<dbReference type="EMBL" id="CP022474">
    <property type="protein sequence ID" value="ASN59512.1"/>
    <property type="molecule type" value="Genomic_DNA"/>
</dbReference>
<gene>
    <name evidence="2" type="ORF">CG419_02275</name>
</gene>
<feature type="transmembrane region" description="Helical" evidence="1">
    <location>
        <begin position="228"/>
        <end position="245"/>
    </location>
</feature>
<protein>
    <submittedName>
        <fullName evidence="2">Uncharacterized protein</fullName>
    </submittedName>
</protein>
<keyword evidence="1" id="KW-0472">Membrane</keyword>
<keyword evidence="1" id="KW-0812">Transmembrane</keyword>
<accession>A0AAC9UPJ8</accession>
<dbReference type="RefSeq" id="WP_089556332.1">
    <property type="nucleotide sequence ID" value="NZ_CP022474.1"/>
</dbReference>
<feature type="transmembrane region" description="Helical" evidence="1">
    <location>
        <begin position="129"/>
        <end position="148"/>
    </location>
</feature>
<dbReference type="Proteomes" id="UP000199749">
    <property type="component" value="Chromosome"/>
</dbReference>
<evidence type="ECO:0000256" key="1">
    <source>
        <dbReference type="SAM" id="Phobius"/>
    </source>
</evidence>
<name>A0AAC9UPJ8_LATCU</name>
<feature type="transmembrane region" description="Helical" evidence="1">
    <location>
        <begin position="35"/>
        <end position="55"/>
    </location>
</feature>
<feature type="transmembrane region" description="Helical" evidence="1">
    <location>
        <begin position="252"/>
        <end position="271"/>
    </location>
</feature>
<proteinExistence type="predicted"/>
<feature type="transmembrane region" description="Helical" evidence="1">
    <location>
        <begin position="67"/>
        <end position="89"/>
    </location>
</feature>
<feature type="transmembrane region" description="Helical" evidence="1">
    <location>
        <begin position="205"/>
        <end position="222"/>
    </location>
</feature>
<feature type="transmembrane region" description="Helical" evidence="1">
    <location>
        <begin position="371"/>
        <end position="390"/>
    </location>
</feature>
<organism evidence="2 3">
    <name type="scientific">Latilactobacillus curvatus</name>
    <name type="common">Lactobacillus curvatus</name>
    <dbReference type="NCBI Taxonomy" id="28038"/>
    <lineage>
        <taxon>Bacteria</taxon>
        <taxon>Bacillati</taxon>
        <taxon>Bacillota</taxon>
        <taxon>Bacilli</taxon>
        <taxon>Lactobacillales</taxon>
        <taxon>Lactobacillaceae</taxon>
        <taxon>Latilactobacillus</taxon>
    </lineage>
</organism>
<feature type="transmembrane region" description="Helical" evidence="1">
    <location>
        <begin position="101"/>
        <end position="117"/>
    </location>
</feature>
<evidence type="ECO:0000313" key="3">
    <source>
        <dbReference type="Proteomes" id="UP000199749"/>
    </source>
</evidence>
<feature type="transmembrane region" description="Helical" evidence="1">
    <location>
        <begin position="7"/>
        <end position="23"/>
    </location>
</feature>
<feature type="transmembrane region" description="Helical" evidence="1">
    <location>
        <begin position="337"/>
        <end position="359"/>
    </location>
</feature>
<dbReference type="AlphaFoldDB" id="A0AAC9UPJ8"/>
<feature type="transmembrane region" description="Helical" evidence="1">
    <location>
        <begin position="178"/>
        <end position="198"/>
    </location>
</feature>
<evidence type="ECO:0000313" key="2">
    <source>
        <dbReference type="EMBL" id="ASN59512.1"/>
    </source>
</evidence>